<dbReference type="GO" id="GO:0003677">
    <property type="term" value="F:DNA binding"/>
    <property type="evidence" value="ECO:0007669"/>
    <property type="project" value="UniProtKB-KW"/>
</dbReference>
<keyword evidence="1" id="KW-0238">DNA-binding</keyword>
<sequence>MLLRIGELAKRTGLTVRTLHHYDDIGLLKPSMRSEAGYRLYRRQDIDRLHRIQALQSLGMTLSDIGTLLDQPSPPMATVIERQIHMLEQQIAHRRLLCDRLRNMHRQFVHGEEPAMGDWLKTLELMTMYDRYFTPEELNRLQLYQADAECETQWQNLITQAETLLSHNALPSSTEAQELAKRWMTTLERDTDGDPRLLDKLNAMHANEPGVQNQLGISTQVADFVMQALASHKLAIYRQYLSEDEFQLMSENYPQCMHEWPPLMAQLRQLVEDQTPPEAPAAQQLAGAWLALLRRFAGDNLETHARIRQANEQEPELKKNTWMNEPMQEYLTQAVTHLMES</sequence>
<dbReference type="SUPFAM" id="SSF46955">
    <property type="entry name" value="Putative DNA-binding domain"/>
    <property type="match status" value="1"/>
</dbReference>
<dbReference type="Pfam" id="PF07739">
    <property type="entry name" value="TipAS"/>
    <property type="match status" value="2"/>
</dbReference>
<gene>
    <name evidence="3" type="ORF">E4T21_05075</name>
</gene>
<evidence type="ECO:0000313" key="3">
    <source>
        <dbReference type="EMBL" id="QEM80992.1"/>
    </source>
</evidence>
<dbReference type="PANTHER" id="PTHR30204">
    <property type="entry name" value="REDOX-CYCLING DRUG-SENSING TRANSCRIPTIONAL ACTIVATOR SOXR"/>
    <property type="match status" value="1"/>
</dbReference>
<feature type="domain" description="HTH merR-type" evidence="2">
    <location>
        <begin position="2"/>
        <end position="71"/>
    </location>
</feature>
<dbReference type="InterPro" id="IPR009061">
    <property type="entry name" value="DNA-bd_dom_put_sf"/>
</dbReference>
<dbReference type="PROSITE" id="PS00552">
    <property type="entry name" value="HTH_MERR_1"/>
    <property type="match status" value="1"/>
</dbReference>
<name>A0A5C1NBB0_9GAMM</name>
<dbReference type="Pfam" id="PF13411">
    <property type="entry name" value="MerR_1"/>
    <property type="match status" value="1"/>
</dbReference>
<dbReference type="PRINTS" id="PR00040">
    <property type="entry name" value="HTHMERR"/>
</dbReference>
<keyword evidence="4" id="KW-1185">Reference proteome</keyword>
<dbReference type="Proteomes" id="UP000324285">
    <property type="component" value="Chromosome"/>
</dbReference>
<dbReference type="PROSITE" id="PS50937">
    <property type="entry name" value="HTH_MERR_2"/>
    <property type="match status" value="1"/>
</dbReference>
<dbReference type="InterPro" id="IPR000551">
    <property type="entry name" value="MerR-type_HTH_dom"/>
</dbReference>
<dbReference type="InterPro" id="IPR047057">
    <property type="entry name" value="MerR_fam"/>
</dbReference>
<dbReference type="PANTHER" id="PTHR30204:SF90">
    <property type="entry name" value="HTH-TYPE TRANSCRIPTIONAL ACTIVATOR MTA"/>
    <property type="match status" value="1"/>
</dbReference>
<evidence type="ECO:0000313" key="4">
    <source>
        <dbReference type="Proteomes" id="UP000324285"/>
    </source>
</evidence>
<protein>
    <submittedName>
        <fullName evidence="3">MerR family transcriptional regulator</fullName>
    </submittedName>
</protein>
<dbReference type="RefSeq" id="WP_149284007.1">
    <property type="nucleotide sequence ID" value="NZ_CP038437.2"/>
</dbReference>
<dbReference type="OrthoDB" id="9808480at2"/>
<organism evidence="3 4">
    <name type="scientific">Halomonas binhaiensis</name>
    <dbReference type="NCBI Taxonomy" id="2562282"/>
    <lineage>
        <taxon>Bacteria</taxon>
        <taxon>Pseudomonadati</taxon>
        <taxon>Pseudomonadota</taxon>
        <taxon>Gammaproteobacteria</taxon>
        <taxon>Oceanospirillales</taxon>
        <taxon>Halomonadaceae</taxon>
        <taxon>Halomonas</taxon>
    </lineage>
</organism>
<evidence type="ECO:0000256" key="1">
    <source>
        <dbReference type="ARBA" id="ARBA00023125"/>
    </source>
</evidence>
<dbReference type="AlphaFoldDB" id="A0A5C1NBB0"/>
<dbReference type="KEGG" id="hbh:E4T21_05075"/>
<evidence type="ECO:0000259" key="2">
    <source>
        <dbReference type="PROSITE" id="PS50937"/>
    </source>
</evidence>
<dbReference type="InterPro" id="IPR012925">
    <property type="entry name" value="TipAS_dom"/>
</dbReference>
<proteinExistence type="predicted"/>
<accession>A0A5C1NBB0</accession>
<dbReference type="SMART" id="SM00422">
    <property type="entry name" value="HTH_MERR"/>
    <property type="match status" value="1"/>
</dbReference>
<reference evidence="3" key="1">
    <citation type="submission" date="2021-02" db="EMBL/GenBank/DDBJ databases">
        <title>Strain Y2R2, a novel species of the genus Halomonas.</title>
        <authorList>
            <person name="Huang H."/>
        </authorList>
    </citation>
    <scope>NUCLEOTIDE SEQUENCE</scope>
    <source>
        <strain evidence="3">Y2R2</strain>
    </source>
</reference>
<dbReference type="Gene3D" id="1.10.1660.10">
    <property type="match status" value="1"/>
</dbReference>
<dbReference type="GO" id="GO:0003700">
    <property type="term" value="F:DNA-binding transcription factor activity"/>
    <property type="evidence" value="ECO:0007669"/>
    <property type="project" value="InterPro"/>
</dbReference>
<dbReference type="EMBL" id="CP038437">
    <property type="protein sequence ID" value="QEM80992.1"/>
    <property type="molecule type" value="Genomic_DNA"/>
</dbReference>